<reference evidence="1" key="1">
    <citation type="submission" date="2014-11" db="EMBL/GenBank/DDBJ databases">
        <authorList>
            <person name="Amaro Gonzalez C."/>
        </authorList>
    </citation>
    <scope>NUCLEOTIDE SEQUENCE</scope>
</reference>
<reference evidence="1" key="2">
    <citation type="journal article" date="2015" name="Fish Shellfish Immunol.">
        <title>Early steps in the European eel (Anguilla anguilla)-Vibrio vulnificus interaction in the gills: Role of the RtxA13 toxin.</title>
        <authorList>
            <person name="Callol A."/>
            <person name="Pajuelo D."/>
            <person name="Ebbesson L."/>
            <person name="Teles M."/>
            <person name="MacKenzie S."/>
            <person name="Amaro C."/>
        </authorList>
    </citation>
    <scope>NUCLEOTIDE SEQUENCE</scope>
</reference>
<evidence type="ECO:0000313" key="1">
    <source>
        <dbReference type="EMBL" id="JAH78836.1"/>
    </source>
</evidence>
<sequence>MVQMSQSSSEMYLSFIYHITHMPA</sequence>
<dbReference type="AlphaFoldDB" id="A0A0E9VLD8"/>
<dbReference type="EMBL" id="GBXM01029741">
    <property type="protein sequence ID" value="JAH78836.1"/>
    <property type="molecule type" value="Transcribed_RNA"/>
</dbReference>
<organism evidence="1">
    <name type="scientific">Anguilla anguilla</name>
    <name type="common">European freshwater eel</name>
    <name type="synonym">Muraena anguilla</name>
    <dbReference type="NCBI Taxonomy" id="7936"/>
    <lineage>
        <taxon>Eukaryota</taxon>
        <taxon>Metazoa</taxon>
        <taxon>Chordata</taxon>
        <taxon>Craniata</taxon>
        <taxon>Vertebrata</taxon>
        <taxon>Euteleostomi</taxon>
        <taxon>Actinopterygii</taxon>
        <taxon>Neopterygii</taxon>
        <taxon>Teleostei</taxon>
        <taxon>Anguilliformes</taxon>
        <taxon>Anguillidae</taxon>
        <taxon>Anguilla</taxon>
    </lineage>
</organism>
<accession>A0A0E9VLD8</accession>
<proteinExistence type="predicted"/>
<protein>
    <submittedName>
        <fullName evidence="1">Uncharacterized protein</fullName>
    </submittedName>
</protein>
<name>A0A0E9VLD8_ANGAN</name>